<name>A0AAJ0D5S1_9PEZI</name>
<accession>A0AAJ0D5S1</accession>
<dbReference type="Proteomes" id="UP001271007">
    <property type="component" value="Unassembled WGS sequence"/>
</dbReference>
<dbReference type="EMBL" id="JAWDJX010000076">
    <property type="protein sequence ID" value="KAK3046875.1"/>
    <property type="molecule type" value="Genomic_DNA"/>
</dbReference>
<comment type="caution">
    <text evidence="1">The sequence shown here is derived from an EMBL/GenBank/DDBJ whole genome shotgun (WGS) entry which is preliminary data.</text>
</comment>
<proteinExistence type="predicted"/>
<sequence length="103" mass="11944">MALALNEVAVYYGKGHFFYLPSRLIWRHPDKEPLLPFSRVPHRVPEPAYPSLVYMHCKCPPHCRTAYYEEGNRGRYLKCNAPMGRPADATPLYAIQYAQSSWD</sequence>
<evidence type="ECO:0000313" key="2">
    <source>
        <dbReference type="Proteomes" id="UP001271007"/>
    </source>
</evidence>
<dbReference type="AlphaFoldDB" id="A0AAJ0D5S1"/>
<gene>
    <name evidence="1" type="ORF">LTR09_011678</name>
</gene>
<reference evidence="1" key="1">
    <citation type="submission" date="2023-04" db="EMBL/GenBank/DDBJ databases">
        <title>Black Yeasts Isolated from many extreme environments.</title>
        <authorList>
            <person name="Coleine C."/>
            <person name="Stajich J.E."/>
            <person name="Selbmann L."/>
        </authorList>
    </citation>
    <scope>NUCLEOTIDE SEQUENCE</scope>
    <source>
        <strain evidence="1">CCFEE 5312</strain>
    </source>
</reference>
<organism evidence="1 2">
    <name type="scientific">Extremus antarcticus</name>
    <dbReference type="NCBI Taxonomy" id="702011"/>
    <lineage>
        <taxon>Eukaryota</taxon>
        <taxon>Fungi</taxon>
        <taxon>Dikarya</taxon>
        <taxon>Ascomycota</taxon>
        <taxon>Pezizomycotina</taxon>
        <taxon>Dothideomycetes</taxon>
        <taxon>Dothideomycetidae</taxon>
        <taxon>Mycosphaerellales</taxon>
        <taxon>Extremaceae</taxon>
        <taxon>Extremus</taxon>
    </lineage>
</organism>
<evidence type="ECO:0000313" key="1">
    <source>
        <dbReference type="EMBL" id="KAK3046875.1"/>
    </source>
</evidence>
<protein>
    <submittedName>
        <fullName evidence="1">Uncharacterized protein</fullName>
    </submittedName>
</protein>
<keyword evidence="2" id="KW-1185">Reference proteome</keyword>